<feature type="binding site" evidence="12 13">
    <location>
        <position position="282"/>
    </location>
    <ligand>
        <name>L-serine</name>
        <dbReference type="ChEBI" id="CHEBI:33384"/>
    </ligand>
</feature>
<dbReference type="Gene3D" id="1.10.287.40">
    <property type="entry name" value="Serine-tRNA synthetase, tRNA binding domain"/>
    <property type="match status" value="1"/>
</dbReference>
<feature type="binding site" evidence="12 14">
    <location>
        <begin position="346"/>
        <end position="349"/>
    </location>
    <ligand>
        <name>ATP</name>
        <dbReference type="ChEBI" id="CHEBI:30616"/>
    </ligand>
</feature>
<evidence type="ECO:0000313" key="18">
    <source>
        <dbReference type="Proteomes" id="UP000018550"/>
    </source>
</evidence>
<evidence type="ECO:0000256" key="2">
    <source>
        <dbReference type="ARBA" id="ARBA00005045"/>
    </source>
</evidence>
<dbReference type="PANTHER" id="PTHR43697:SF1">
    <property type="entry name" value="SERINE--TRNA LIGASE"/>
    <property type="match status" value="1"/>
</dbReference>
<evidence type="ECO:0000256" key="15">
    <source>
        <dbReference type="SAM" id="Coils"/>
    </source>
</evidence>
<feature type="binding site" evidence="13">
    <location>
        <position position="379"/>
    </location>
    <ligand>
        <name>L-serine</name>
        <dbReference type="ChEBI" id="CHEBI:33384"/>
    </ligand>
</feature>
<organism evidence="17 18">
    <name type="scientific">Spiroplasma apis B31</name>
    <dbReference type="NCBI Taxonomy" id="1276258"/>
    <lineage>
        <taxon>Bacteria</taxon>
        <taxon>Bacillati</taxon>
        <taxon>Mycoplasmatota</taxon>
        <taxon>Mollicutes</taxon>
        <taxon>Entomoplasmatales</taxon>
        <taxon>Spiroplasmataceae</taxon>
        <taxon>Spiroplasma</taxon>
    </lineage>
</organism>
<dbReference type="HOGENOM" id="CLU_023797_1_1_14"/>
<name>V5RHA6_SPIAP</name>
<feature type="binding site" evidence="12 14">
    <location>
        <begin position="259"/>
        <end position="261"/>
    </location>
    <ligand>
        <name>ATP</name>
        <dbReference type="ChEBI" id="CHEBI:30616"/>
    </ligand>
</feature>
<comment type="subunit">
    <text evidence="12">Homodimer. The tRNA molecule binds across the dimer.</text>
</comment>
<dbReference type="PATRIC" id="fig|1276258.3.peg.6"/>
<comment type="catalytic activity">
    <reaction evidence="10 12">
        <text>tRNA(Sec) + L-serine + ATP = L-seryl-tRNA(Sec) + AMP + diphosphate + H(+)</text>
        <dbReference type="Rhea" id="RHEA:42580"/>
        <dbReference type="Rhea" id="RHEA-COMP:9742"/>
        <dbReference type="Rhea" id="RHEA-COMP:10128"/>
        <dbReference type="ChEBI" id="CHEBI:15378"/>
        <dbReference type="ChEBI" id="CHEBI:30616"/>
        <dbReference type="ChEBI" id="CHEBI:33019"/>
        <dbReference type="ChEBI" id="CHEBI:33384"/>
        <dbReference type="ChEBI" id="CHEBI:78442"/>
        <dbReference type="ChEBI" id="CHEBI:78533"/>
        <dbReference type="ChEBI" id="CHEBI:456215"/>
        <dbReference type="EC" id="6.1.1.11"/>
    </reaction>
</comment>
<comment type="similarity">
    <text evidence="3 12">Belongs to the class-II aminoacyl-tRNA synthetase family. Type-1 seryl-tRNA synthetase subfamily.</text>
</comment>
<keyword evidence="6 12" id="KW-0547">Nucleotide-binding</keyword>
<dbReference type="Pfam" id="PF00587">
    <property type="entry name" value="tRNA-synt_2b"/>
    <property type="match status" value="1"/>
</dbReference>
<proteinExistence type="inferred from homology"/>
<dbReference type="UniPathway" id="UPA00906">
    <property type="reaction ID" value="UER00895"/>
</dbReference>
<feature type="binding site" evidence="12">
    <location>
        <begin position="228"/>
        <end position="230"/>
    </location>
    <ligand>
        <name>L-serine</name>
        <dbReference type="ChEBI" id="CHEBI:33384"/>
    </ligand>
</feature>
<dbReference type="InterPro" id="IPR045864">
    <property type="entry name" value="aa-tRNA-synth_II/BPL/LPL"/>
</dbReference>
<dbReference type="PROSITE" id="PS50862">
    <property type="entry name" value="AA_TRNA_LIGASE_II"/>
    <property type="match status" value="1"/>
</dbReference>
<protein>
    <recommendedName>
        <fullName evidence="12">Serine--tRNA ligase</fullName>
        <ecNumber evidence="12">6.1.1.11</ecNumber>
    </recommendedName>
    <alternativeName>
        <fullName evidence="12">Seryl-tRNA synthetase</fullName>
        <shortName evidence="12">SerRS</shortName>
    </alternativeName>
    <alternativeName>
        <fullName evidence="12">Seryl-tRNA(Ser/Sec) synthetase</fullName>
    </alternativeName>
</protein>
<keyword evidence="8 12" id="KW-0648">Protein biosynthesis</keyword>
<dbReference type="KEGG" id="sapi:SAPIS_v1c00060"/>
<dbReference type="HAMAP" id="MF_00176">
    <property type="entry name" value="Ser_tRNA_synth_type1"/>
    <property type="match status" value="1"/>
</dbReference>
<dbReference type="RefSeq" id="WP_023788787.1">
    <property type="nucleotide sequence ID" value="NC_022998.1"/>
</dbReference>
<evidence type="ECO:0000256" key="14">
    <source>
        <dbReference type="PIRSR" id="PIRSR001529-2"/>
    </source>
</evidence>
<dbReference type="PIRSF" id="PIRSF001529">
    <property type="entry name" value="Ser-tRNA-synth_IIa"/>
    <property type="match status" value="1"/>
</dbReference>
<evidence type="ECO:0000256" key="7">
    <source>
        <dbReference type="ARBA" id="ARBA00022840"/>
    </source>
</evidence>
<dbReference type="GO" id="GO:0016260">
    <property type="term" value="P:selenocysteine biosynthetic process"/>
    <property type="evidence" value="ECO:0007669"/>
    <property type="project" value="UniProtKB-UniRule"/>
</dbReference>
<feature type="binding site" evidence="13">
    <location>
        <position position="259"/>
    </location>
    <ligand>
        <name>L-serine</name>
        <dbReference type="ChEBI" id="CHEBI:33384"/>
    </ligand>
</feature>
<evidence type="ECO:0000256" key="1">
    <source>
        <dbReference type="ARBA" id="ARBA00004496"/>
    </source>
</evidence>
<dbReference type="STRING" id="1276258.SAPIS_v1c00060"/>
<evidence type="ECO:0000256" key="13">
    <source>
        <dbReference type="PIRSR" id="PIRSR001529-1"/>
    </source>
</evidence>
<sequence>MIDIKFIEDNYELVLQSLNKRQGNYEGVLKKVLKLNEERKELIKVIEEKKAKKNQITKTYGDLVKRNQSIVDLKNEVLKINEFIESRESDFKKIVDELNNCLLEIPNIPNENIPLGVSDEDNLEVRTWPGLGLKKDGEAHWDIATKLNLVDFELGSKLSGARFLVYTGKGSKMVRAIADVLLTRHTKNGYKEISVPLLVNKEIMFGTGQLPKFEDDAYKIDDKYLIPTSEVPLTNLVRNETLKSTDLPIYLTSFSQCFRREAGSAGRDTKGMIRLHQFNKVEMVKITDETSSFIELEKMVTDAEDCLKLFNIPYRVVELCGGDIGFSSKKTYDLEVWFPNQNKYREISSCSNCGDFQARRMKAKYRDKEGKTKYVHTLNGSGLAIDRLFAAILENYYDGQKLILPEVLKPYFNGDEFITQ</sequence>
<evidence type="ECO:0000256" key="11">
    <source>
        <dbReference type="ARBA" id="ARBA00048823"/>
    </source>
</evidence>
<dbReference type="AlphaFoldDB" id="V5RHA6"/>
<dbReference type="InterPro" id="IPR002317">
    <property type="entry name" value="Ser-tRNA-ligase_type_1"/>
</dbReference>
<comment type="caution">
    <text evidence="12">Lacks conserved residue(s) required for the propagation of feature annotation.</text>
</comment>
<dbReference type="InterPro" id="IPR010978">
    <property type="entry name" value="tRNA-bd_arm"/>
</dbReference>
<comment type="subcellular location">
    <subcellularLocation>
        <location evidence="1 12">Cytoplasm</location>
    </subcellularLocation>
</comment>
<keyword evidence="18" id="KW-1185">Reference proteome</keyword>
<feature type="coiled-coil region" evidence="15">
    <location>
        <begin position="32"/>
        <end position="59"/>
    </location>
</feature>
<evidence type="ECO:0000256" key="3">
    <source>
        <dbReference type="ARBA" id="ARBA00010728"/>
    </source>
</evidence>
<evidence type="ECO:0000256" key="12">
    <source>
        <dbReference type="HAMAP-Rule" id="MF_00176"/>
    </source>
</evidence>
<dbReference type="InterPro" id="IPR033729">
    <property type="entry name" value="SerRS_core"/>
</dbReference>
<dbReference type="GO" id="GO:0004828">
    <property type="term" value="F:serine-tRNA ligase activity"/>
    <property type="evidence" value="ECO:0007669"/>
    <property type="project" value="UniProtKB-UniRule"/>
</dbReference>
<evidence type="ECO:0000256" key="5">
    <source>
        <dbReference type="ARBA" id="ARBA00022598"/>
    </source>
</evidence>
<dbReference type="GO" id="GO:0006434">
    <property type="term" value="P:seryl-tRNA aminoacylation"/>
    <property type="evidence" value="ECO:0007669"/>
    <property type="project" value="UniProtKB-UniRule"/>
</dbReference>
<dbReference type="Gene3D" id="3.30.930.10">
    <property type="entry name" value="Bira Bifunctional Protein, Domain 2"/>
    <property type="match status" value="1"/>
</dbReference>
<dbReference type="InterPro" id="IPR015866">
    <property type="entry name" value="Ser-tRNA-synth_1_N"/>
</dbReference>
<evidence type="ECO:0000256" key="6">
    <source>
        <dbReference type="ARBA" id="ARBA00022741"/>
    </source>
</evidence>
<dbReference type="eggNOG" id="COG0172">
    <property type="taxonomic scope" value="Bacteria"/>
</dbReference>
<dbReference type="EC" id="6.1.1.11" evidence="12"/>
<dbReference type="SUPFAM" id="SSF46589">
    <property type="entry name" value="tRNA-binding arm"/>
    <property type="match status" value="1"/>
</dbReference>
<gene>
    <name evidence="17" type="primary">serS1</name>
    <name evidence="12" type="synonym">serS</name>
    <name evidence="17" type="ORF">SAPIS_v1c00060</name>
</gene>
<evidence type="ECO:0000256" key="10">
    <source>
        <dbReference type="ARBA" id="ARBA00047929"/>
    </source>
</evidence>
<feature type="domain" description="Aminoacyl-transfer RNA synthetases class-II family profile" evidence="16">
    <location>
        <begin position="171"/>
        <end position="405"/>
    </location>
</feature>
<dbReference type="InterPro" id="IPR042103">
    <property type="entry name" value="SerRS_1_N_sf"/>
</dbReference>
<comment type="domain">
    <text evidence="12">Consists of two distinct domains, a catalytic core and a N-terminal extension that is involved in tRNA binding.</text>
</comment>
<evidence type="ECO:0000256" key="8">
    <source>
        <dbReference type="ARBA" id="ARBA00022917"/>
    </source>
</evidence>
<dbReference type="Proteomes" id="UP000018550">
    <property type="component" value="Chromosome"/>
</dbReference>
<dbReference type="CDD" id="cd00770">
    <property type="entry name" value="SerRS_core"/>
    <property type="match status" value="1"/>
</dbReference>
<evidence type="ECO:0000256" key="9">
    <source>
        <dbReference type="ARBA" id="ARBA00023146"/>
    </source>
</evidence>
<reference evidence="17 18" key="1">
    <citation type="journal article" date="2014" name="Genome Announc.">
        <title>Complete Genome Sequence of Spiroplasma apis B31T (ATCC 33834), a Bacterium Associated with May Disease of Honeybees (Apis mellifera).</title>
        <authorList>
            <person name="Ku C."/>
            <person name="Lo W.S."/>
            <person name="Chen L.L."/>
            <person name="Kuo C.H."/>
        </authorList>
    </citation>
    <scope>NUCLEOTIDE SEQUENCE [LARGE SCALE GENOMIC DNA]</scope>
    <source>
        <strain evidence="17">B31</strain>
    </source>
</reference>
<evidence type="ECO:0000313" key="17">
    <source>
        <dbReference type="EMBL" id="AHB35853.1"/>
    </source>
</evidence>
<dbReference type="InterPro" id="IPR006195">
    <property type="entry name" value="aa-tRNA-synth_II"/>
</dbReference>
<evidence type="ECO:0000256" key="4">
    <source>
        <dbReference type="ARBA" id="ARBA00022490"/>
    </source>
</evidence>
<accession>V5RHA6</accession>
<keyword evidence="9 12" id="KW-0030">Aminoacyl-tRNA synthetase</keyword>
<dbReference type="PANTHER" id="PTHR43697">
    <property type="entry name" value="SERYL-TRNA SYNTHETASE"/>
    <property type="match status" value="1"/>
</dbReference>
<keyword evidence="7 12" id="KW-0067">ATP-binding</keyword>
<comment type="function">
    <text evidence="12">Catalyzes the attachment of serine to tRNA(Ser). Is also able to aminoacylate tRNA(Sec) with serine, to form the misacylated tRNA L-seryl-tRNA(Sec), which will be further converted into selenocysteinyl-tRNA(Sec).</text>
</comment>
<keyword evidence="4 12" id="KW-0963">Cytoplasm</keyword>
<dbReference type="Pfam" id="PF02403">
    <property type="entry name" value="Seryl_tRNA_N"/>
    <property type="match status" value="1"/>
</dbReference>
<feature type="binding site" evidence="12">
    <location>
        <position position="381"/>
    </location>
    <ligand>
        <name>L-serine</name>
        <dbReference type="ChEBI" id="CHEBI:33384"/>
    </ligand>
</feature>
<dbReference type="NCBIfam" id="TIGR00414">
    <property type="entry name" value="serS"/>
    <property type="match status" value="1"/>
</dbReference>
<feature type="binding site" evidence="13">
    <location>
        <position position="228"/>
    </location>
    <ligand>
        <name>L-serine</name>
        <dbReference type="ChEBI" id="CHEBI:33384"/>
    </ligand>
</feature>
<evidence type="ECO:0000259" key="16">
    <source>
        <dbReference type="PROSITE" id="PS50862"/>
    </source>
</evidence>
<dbReference type="PRINTS" id="PR00981">
    <property type="entry name" value="TRNASYNTHSER"/>
</dbReference>
<keyword evidence="15" id="KW-0175">Coiled coil</keyword>
<dbReference type="GO" id="GO:0005524">
    <property type="term" value="F:ATP binding"/>
    <property type="evidence" value="ECO:0007669"/>
    <property type="project" value="UniProtKB-UniRule"/>
</dbReference>
<dbReference type="EMBL" id="CP006682">
    <property type="protein sequence ID" value="AHB35853.1"/>
    <property type="molecule type" value="Genomic_DNA"/>
</dbReference>
<comment type="pathway">
    <text evidence="2 12">Aminoacyl-tRNA biosynthesis; selenocysteinyl-tRNA(Sec) biosynthesis; L-seryl-tRNA(Sec) from L-serine and tRNA(Sec): step 1/1.</text>
</comment>
<keyword evidence="5 12" id="KW-0436">Ligase</keyword>
<dbReference type="SUPFAM" id="SSF55681">
    <property type="entry name" value="Class II aaRS and biotin synthetases"/>
    <property type="match status" value="1"/>
</dbReference>
<dbReference type="OrthoDB" id="9804647at2"/>
<dbReference type="GO" id="GO:0005737">
    <property type="term" value="C:cytoplasm"/>
    <property type="evidence" value="ECO:0007669"/>
    <property type="project" value="UniProtKB-SubCell"/>
</dbReference>
<dbReference type="InterPro" id="IPR002314">
    <property type="entry name" value="aa-tRNA-synt_IIb"/>
</dbReference>
<comment type="catalytic activity">
    <reaction evidence="11 12">
        <text>tRNA(Ser) + L-serine + ATP = L-seryl-tRNA(Ser) + AMP + diphosphate + H(+)</text>
        <dbReference type="Rhea" id="RHEA:12292"/>
        <dbReference type="Rhea" id="RHEA-COMP:9669"/>
        <dbReference type="Rhea" id="RHEA-COMP:9703"/>
        <dbReference type="ChEBI" id="CHEBI:15378"/>
        <dbReference type="ChEBI" id="CHEBI:30616"/>
        <dbReference type="ChEBI" id="CHEBI:33019"/>
        <dbReference type="ChEBI" id="CHEBI:33384"/>
        <dbReference type="ChEBI" id="CHEBI:78442"/>
        <dbReference type="ChEBI" id="CHEBI:78533"/>
        <dbReference type="ChEBI" id="CHEBI:456215"/>
        <dbReference type="EC" id="6.1.1.11"/>
    </reaction>
</comment>